<evidence type="ECO:0000313" key="6">
    <source>
        <dbReference type="EMBL" id="MBB4414726.1"/>
    </source>
</evidence>
<dbReference type="Proteomes" id="UP000524535">
    <property type="component" value="Unassembled WGS sequence"/>
</dbReference>
<dbReference type="CDD" id="cd06170">
    <property type="entry name" value="LuxR_C_like"/>
    <property type="match status" value="1"/>
</dbReference>
<gene>
    <name evidence="6" type="ORF">GGE31_005272</name>
    <name evidence="5" type="ORF">GGE33_005315</name>
    <name evidence="7" type="ORF">GGE35_005196</name>
</gene>
<comment type="caution">
    <text evidence="7">The sequence shown here is derived from an EMBL/GenBank/DDBJ whole genome shotgun (WGS) entry which is preliminary data.</text>
</comment>
<dbReference type="GO" id="GO:0006355">
    <property type="term" value="P:regulation of DNA-templated transcription"/>
    <property type="evidence" value="ECO:0007669"/>
    <property type="project" value="InterPro"/>
</dbReference>
<evidence type="ECO:0000313" key="10">
    <source>
        <dbReference type="Proteomes" id="UP000576087"/>
    </source>
</evidence>
<dbReference type="SUPFAM" id="SSF46894">
    <property type="entry name" value="C-terminal effector domain of the bipartite response regulators"/>
    <property type="match status" value="1"/>
</dbReference>
<dbReference type="PROSITE" id="PS50043">
    <property type="entry name" value="HTH_LUXR_2"/>
    <property type="match status" value="1"/>
</dbReference>
<dbReference type="Pfam" id="PF00196">
    <property type="entry name" value="GerE"/>
    <property type="match status" value="1"/>
</dbReference>
<dbReference type="Proteomes" id="UP000520770">
    <property type="component" value="Unassembled WGS sequence"/>
</dbReference>
<feature type="domain" description="HTH luxR-type" evidence="4">
    <location>
        <begin position="155"/>
        <end position="220"/>
    </location>
</feature>
<reference evidence="8 9" key="1">
    <citation type="submission" date="2020-08" db="EMBL/GenBank/DDBJ databases">
        <title>Genomic Encyclopedia of Type Strains, Phase IV (KMG-V): Genome sequencing to study the core and pangenomes of soil and plant-associated prokaryotes.</title>
        <authorList>
            <person name="Whitman W."/>
        </authorList>
    </citation>
    <scope>NUCLEOTIDE SEQUENCE [LARGE SCALE GENOMIC DNA]</scope>
    <source>
        <strain evidence="6 9">SEMIA 444</strain>
        <strain evidence="5 8">SEMIA 448</strain>
        <strain evidence="7 10">SEMIA 452</strain>
    </source>
</reference>
<dbReference type="PRINTS" id="PR00038">
    <property type="entry name" value="HTHLUXR"/>
</dbReference>
<evidence type="ECO:0000313" key="7">
    <source>
        <dbReference type="EMBL" id="MBB4449342.1"/>
    </source>
</evidence>
<dbReference type="EMBL" id="JACIHM010000013">
    <property type="protein sequence ID" value="MBB4449342.1"/>
    <property type="molecule type" value="Genomic_DNA"/>
</dbReference>
<dbReference type="PROSITE" id="PS00622">
    <property type="entry name" value="HTH_LUXR_1"/>
    <property type="match status" value="1"/>
</dbReference>
<evidence type="ECO:0000256" key="2">
    <source>
        <dbReference type="ARBA" id="ARBA00023125"/>
    </source>
</evidence>
<dbReference type="AlphaFoldDB" id="A0A7W6V5P6"/>
<evidence type="ECO:0000313" key="9">
    <source>
        <dbReference type="Proteomes" id="UP000524535"/>
    </source>
</evidence>
<evidence type="ECO:0000256" key="1">
    <source>
        <dbReference type="ARBA" id="ARBA00023015"/>
    </source>
</evidence>
<evidence type="ECO:0000313" key="8">
    <source>
        <dbReference type="Proteomes" id="UP000520770"/>
    </source>
</evidence>
<protein>
    <submittedName>
        <fullName evidence="7">DNA-binding NarL/FixJ family response regulator</fullName>
    </submittedName>
</protein>
<proteinExistence type="predicted"/>
<sequence>MVLVAEPGLLMECLAETLRRRFPEMQVATYANLAYFPVDVGTDTRLILFHHQDKAQLGELIRHLKKIDHSLSIGIVINDHEESDRNLQKLAAAQQIDGVLPLNLRLDVFLAAIDLLIKGGEHFPSALLQHLSVNGAGYGSPSKFRVEPPHHPGHANCEPFMLTTREVEILDLVCKGTQNKIIAGLLKLSENTVKVHIRNIYKKMHVRNRTEAASRYFDYEGRTGFEPSLR</sequence>
<name>A0A7W6V5P6_9HYPH</name>
<organism evidence="7 10">
    <name type="scientific">Aliirhizobium cellulosilyticum</name>
    <dbReference type="NCBI Taxonomy" id="393664"/>
    <lineage>
        <taxon>Bacteria</taxon>
        <taxon>Pseudomonadati</taxon>
        <taxon>Pseudomonadota</taxon>
        <taxon>Alphaproteobacteria</taxon>
        <taxon>Hyphomicrobiales</taxon>
        <taxon>Rhizobiaceae</taxon>
        <taxon>Aliirhizobium</taxon>
    </lineage>
</organism>
<dbReference type="GO" id="GO:0003677">
    <property type="term" value="F:DNA binding"/>
    <property type="evidence" value="ECO:0007669"/>
    <property type="project" value="UniProtKB-KW"/>
</dbReference>
<dbReference type="InterPro" id="IPR000792">
    <property type="entry name" value="Tscrpt_reg_LuxR_C"/>
</dbReference>
<dbReference type="Gene3D" id="3.40.50.2300">
    <property type="match status" value="1"/>
</dbReference>
<dbReference type="PANTHER" id="PTHR44688">
    <property type="entry name" value="DNA-BINDING TRANSCRIPTIONAL ACTIVATOR DEVR_DOSR"/>
    <property type="match status" value="1"/>
</dbReference>
<evidence type="ECO:0000259" key="4">
    <source>
        <dbReference type="PROSITE" id="PS50043"/>
    </source>
</evidence>
<dbReference type="Proteomes" id="UP000576087">
    <property type="component" value="Unassembled WGS sequence"/>
</dbReference>
<dbReference type="EMBL" id="JACIGY010000013">
    <property type="protein sequence ID" value="MBB4414726.1"/>
    <property type="molecule type" value="Genomic_DNA"/>
</dbReference>
<keyword evidence="1" id="KW-0805">Transcription regulation</keyword>
<keyword evidence="2 7" id="KW-0238">DNA-binding</keyword>
<accession>A0A7W6V5P6</accession>
<keyword evidence="3" id="KW-0804">Transcription</keyword>
<dbReference type="SMART" id="SM00421">
    <property type="entry name" value="HTH_LUXR"/>
    <property type="match status" value="1"/>
</dbReference>
<dbReference type="PANTHER" id="PTHR44688:SF16">
    <property type="entry name" value="DNA-BINDING TRANSCRIPTIONAL ACTIVATOR DEVR_DOSR"/>
    <property type="match status" value="1"/>
</dbReference>
<dbReference type="InterPro" id="IPR016032">
    <property type="entry name" value="Sig_transdc_resp-reg_C-effctor"/>
</dbReference>
<evidence type="ECO:0000313" key="5">
    <source>
        <dbReference type="EMBL" id="MBB4351533.1"/>
    </source>
</evidence>
<dbReference type="EMBL" id="JACIGW010000012">
    <property type="protein sequence ID" value="MBB4351533.1"/>
    <property type="molecule type" value="Genomic_DNA"/>
</dbReference>
<evidence type="ECO:0000256" key="3">
    <source>
        <dbReference type="ARBA" id="ARBA00023163"/>
    </source>
</evidence>
<keyword evidence="9" id="KW-1185">Reference proteome</keyword>